<dbReference type="Proteomes" id="UP000007148">
    <property type="component" value="Unassembled WGS sequence"/>
</dbReference>
<comment type="caution">
    <text evidence="2">The sequence shown here is derived from an EMBL/GenBank/DDBJ whole genome shotgun (WGS) entry which is preliminary data.</text>
</comment>
<evidence type="ECO:0000313" key="2">
    <source>
        <dbReference type="EMBL" id="CCA77518.1"/>
    </source>
</evidence>
<dbReference type="EMBL" id="CAFZ01001683">
    <property type="protein sequence ID" value="CCA77518.1"/>
    <property type="molecule type" value="Genomic_DNA"/>
</dbReference>
<keyword evidence="3" id="KW-1185">Reference proteome</keyword>
<proteinExistence type="predicted"/>
<evidence type="ECO:0000313" key="3">
    <source>
        <dbReference type="Proteomes" id="UP000007148"/>
    </source>
</evidence>
<sequence>MGITRGYAGTEVRRMSPGANPQLPVVRAFQGSSAQATEGLLQ</sequence>
<dbReference type="InParanoid" id="G4U1S5"/>
<evidence type="ECO:0000256" key="1">
    <source>
        <dbReference type="SAM" id="MobiDB-lite"/>
    </source>
</evidence>
<accession>G4U1S5</accession>
<reference evidence="2 3" key="1">
    <citation type="journal article" date="2011" name="PLoS Pathog.">
        <title>Endophytic Life Strategies Decoded by Genome and Transcriptome Analyses of the Mutualistic Root Symbiont Piriformospora indica.</title>
        <authorList>
            <person name="Zuccaro A."/>
            <person name="Lahrmann U."/>
            <person name="Guldener U."/>
            <person name="Langen G."/>
            <person name="Pfiffi S."/>
            <person name="Biedenkopf D."/>
            <person name="Wong P."/>
            <person name="Samans B."/>
            <person name="Grimm C."/>
            <person name="Basiewicz M."/>
            <person name="Murat C."/>
            <person name="Martin F."/>
            <person name="Kogel K.H."/>
        </authorList>
    </citation>
    <scope>NUCLEOTIDE SEQUENCE [LARGE SCALE GENOMIC DNA]</scope>
    <source>
        <strain evidence="2 3">DSM 11827</strain>
    </source>
</reference>
<dbReference type="HOGENOM" id="CLU_3260767_0_0_1"/>
<dbReference type="AlphaFoldDB" id="G4U1S5"/>
<gene>
    <name evidence="2" type="ORF">PIIN_11495</name>
</gene>
<feature type="region of interest" description="Disordered" evidence="1">
    <location>
        <begin position="1"/>
        <end position="20"/>
    </location>
</feature>
<protein>
    <submittedName>
        <fullName evidence="2">Uncharacterized protein</fullName>
    </submittedName>
</protein>
<organism evidence="2 3">
    <name type="scientific">Serendipita indica (strain DSM 11827)</name>
    <name type="common">Root endophyte fungus</name>
    <name type="synonym">Piriformospora indica</name>
    <dbReference type="NCBI Taxonomy" id="1109443"/>
    <lineage>
        <taxon>Eukaryota</taxon>
        <taxon>Fungi</taxon>
        <taxon>Dikarya</taxon>
        <taxon>Basidiomycota</taxon>
        <taxon>Agaricomycotina</taxon>
        <taxon>Agaricomycetes</taxon>
        <taxon>Sebacinales</taxon>
        <taxon>Serendipitaceae</taxon>
        <taxon>Serendipita</taxon>
    </lineage>
</organism>
<name>G4U1S5_SERID</name>